<feature type="binding site" evidence="7">
    <location>
        <position position="52"/>
    </location>
    <ligand>
        <name>Zn(2+)</name>
        <dbReference type="ChEBI" id="CHEBI:29105"/>
        <label>1</label>
    </ligand>
</feature>
<dbReference type="InterPro" id="IPR017782">
    <property type="entry name" value="Hydroxyacylglutathione_Hdrlase"/>
</dbReference>
<dbReference type="Pfam" id="PF16123">
    <property type="entry name" value="HAGH_C"/>
    <property type="match status" value="1"/>
</dbReference>
<feature type="binding site" evidence="7">
    <location>
        <position position="130"/>
    </location>
    <ligand>
        <name>Zn(2+)</name>
        <dbReference type="ChEBI" id="CHEBI:29105"/>
        <label>2</label>
    </ligand>
</feature>
<comment type="cofactor">
    <cofactor evidence="7">
        <name>Zn(2+)</name>
        <dbReference type="ChEBI" id="CHEBI:29105"/>
    </cofactor>
    <text evidence="7">Binds 2 Zn(2+) ions per subunit.</text>
</comment>
<evidence type="ECO:0000256" key="5">
    <source>
        <dbReference type="ARBA" id="ARBA00022801"/>
    </source>
</evidence>
<reference evidence="9 10" key="1">
    <citation type="submission" date="2017-08" db="EMBL/GenBank/DDBJ databases">
        <title>Infants hospitalized years apart are colonized by the same room-sourced microbial strains.</title>
        <authorList>
            <person name="Brooks B."/>
            <person name="Olm M.R."/>
            <person name="Firek B.A."/>
            <person name="Baker R."/>
            <person name="Thomas B.C."/>
            <person name="Morowitz M.J."/>
            <person name="Banfield J.F."/>
        </authorList>
    </citation>
    <scope>NUCLEOTIDE SEQUENCE [LARGE SCALE GENOMIC DNA]</scope>
    <source>
        <strain evidence="9">S2_006_000_R2_64</strain>
    </source>
</reference>
<comment type="pathway">
    <text evidence="2 7">Secondary metabolite metabolism; methylglyoxal degradation; (R)-lactate from methylglyoxal: step 2/2.</text>
</comment>
<dbReference type="EMBL" id="QFOT01000103">
    <property type="protein sequence ID" value="PZP54876.1"/>
    <property type="molecule type" value="Genomic_DNA"/>
</dbReference>
<comment type="similarity">
    <text evidence="3 7">Belongs to the metallo-beta-lactamase superfamily. Glyoxalase II family.</text>
</comment>
<gene>
    <name evidence="7 9" type="primary">gloB</name>
    <name evidence="9" type="ORF">DI586_08565</name>
</gene>
<evidence type="ECO:0000256" key="3">
    <source>
        <dbReference type="ARBA" id="ARBA00006759"/>
    </source>
</evidence>
<comment type="function">
    <text evidence="7">Thiolesterase that catalyzes the hydrolysis of S-D-lactoyl-glutathione to form glutathione and D-lactic acid.</text>
</comment>
<evidence type="ECO:0000256" key="1">
    <source>
        <dbReference type="ARBA" id="ARBA00001623"/>
    </source>
</evidence>
<keyword evidence="4 7" id="KW-0479">Metal-binding</keyword>
<feature type="binding site" evidence="7">
    <location>
        <position position="54"/>
    </location>
    <ligand>
        <name>Zn(2+)</name>
        <dbReference type="ChEBI" id="CHEBI:29105"/>
        <label>1</label>
    </ligand>
</feature>
<feature type="binding site" evidence="7">
    <location>
        <position position="168"/>
    </location>
    <ligand>
        <name>Zn(2+)</name>
        <dbReference type="ChEBI" id="CHEBI:29105"/>
        <label>2</label>
    </ligand>
</feature>
<organism evidence="9 10">
    <name type="scientific">Micavibrio aeruginosavorus</name>
    <dbReference type="NCBI Taxonomy" id="349221"/>
    <lineage>
        <taxon>Bacteria</taxon>
        <taxon>Pseudomonadati</taxon>
        <taxon>Bdellovibrionota</taxon>
        <taxon>Bdellovibrionia</taxon>
        <taxon>Bdellovibrionales</taxon>
        <taxon>Pseudobdellovibrionaceae</taxon>
        <taxon>Micavibrio</taxon>
    </lineage>
</organism>
<name>A0A2W5H9X1_9BACT</name>
<dbReference type="EC" id="3.1.2.6" evidence="7"/>
<dbReference type="Pfam" id="PF00753">
    <property type="entry name" value="Lactamase_B"/>
    <property type="match status" value="1"/>
</dbReference>
<feature type="binding site" evidence="7">
    <location>
        <position position="57"/>
    </location>
    <ligand>
        <name>Zn(2+)</name>
        <dbReference type="ChEBI" id="CHEBI:29105"/>
        <label>2</label>
    </ligand>
</feature>
<dbReference type="SMART" id="SM00849">
    <property type="entry name" value="Lactamase_B"/>
    <property type="match status" value="1"/>
</dbReference>
<protein>
    <recommendedName>
        <fullName evidence="7">Hydroxyacylglutathione hydrolase</fullName>
        <ecNumber evidence="7">3.1.2.6</ecNumber>
    </recommendedName>
    <alternativeName>
        <fullName evidence="7">Glyoxalase II</fullName>
        <shortName evidence="7">Glx II</shortName>
    </alternativeName>
</protein>
<dbReference type="InterPro" id="IPR032282">
    <property type="entry name" value="HAGH_C"/>
</dbReference>
<evidence type="ECO:0000259" key="8">
    <source>
        <dbReference type="SMART" id="SM00849"/>
    </source>
</evidence>
<feature type="binding site" evidence="7">
    <location>
        <position position="130"/>
    </location>
    <ligand>
        <name>Zn(2+)</name>
        <dbReference type="ChEBI" id="CHEBI:29105"/>
        <label>1</label>
    </ligand>
</feature>
<comment type="caution">
    <text evidence="9">The sequence shown here is derived from an EMBL/GenBank/DDBJ whole genome shotgun (WGS) entry which is preliminary data.</text>
</comment>
<evidence type="ECO:0000256" key="2">
    <source>
        <dbReference type="ARBA" id="ARBA00004963"/>
    </source>
</evidence>
<evidence type="ECO:0000313" key="10">
    <source>
        <dbReference type="Proteomes" id="UP000249739"/>
    </source>
</evidence>
<evidence type="ECO:0000256" key="7">
    <source>
        <dbReference type="HAMAP-Rule" id="MF_01374"/>
    </source>
</evidence>
<dbReference type="HAMAP" id="MF_01374">
    <property type="entry name" value="Glyoxalase_2"/>
    <property type="match status" value="1"/>
</dbReference>
<evidence type="ECO:0000256" key="4">
    <source>
        <dbReference type="ARBA" id="ARBA00022723"/>
    </source>
</evidence>
<dbReference type="PANTHER" id="PTHR43705:SF1">
    <property type="entry name" value="HYDROXYACYLGLUTATHIONE HYDROLASE GLOB"/>
    <property type="match status" value="1"/>
</dbReference>
<dbReference type="PANTHER" id="PTHR43705">
    <property type="entry name" value="HYDROXYACYLGLUTATHIONE HYDROLASE"/>
    <property type="match status" value="1"/>
</dbReference>
<dbReference type="SUPFAM" id="SSF56281">
    <property type="entry name" value="Metallo-hydrolase/oxidoreductase"/>
    <property type="match status" value="1"/>
</dbReference>
<accession>A0A2W5H9X1</accession>
<proteinExistence type="inferred from homology"/>
<dbReference type="GO" id="GO:0004416">
    <property type="term" value="F:hydroxyacylglutathione hydrolase activity"/>
    <property type="evidence" value="ECO:0007669"/>
    <property type="project" value="UniProtKB-UniRule"/>
</dbReference>
<dbReference type="InterPro" id="IPR035680">
    <property type="entry name" value="Clx_II_MBL"/>
</dbReference>
<keyword evidence="5 7" id="KW-0378">Hydrolase</keyword>
<dbReference type="GO" id="GO:0019243">
    <property type="term" value="P:methylglyoxal catabolic process to D-lactate via S-lactoyl-glutathione"/>
    <property type="evidence" value="ECO:0007669"/>
    <property type="project" value="UniProtKB-UniRule"/>
</dbReference>
<dbReference type="NCBIfam" id="TIGR03413">
    <property type="entry name" value="GSH_gloB"/>
    <property type="match status" value="1"/>
</dbReference>
<evidence type="ECO:0000313" key="9">
    <source>
        <dbReference type="EMBL" id="PZP54876.1"/>
    </source>
</evidence>
<dbReference type="InterPro" id="IPR036866">
    <property type="entry name" value="RibonucZ/Hydroxyglut_hydro"/>
</dbReference>
<comment type="subunit">
    <text evidence="7">Monomer.</text>
</comment>
<evidence type="ECO:0000256" key="6">
    <source>
        <dbReference type="ARBA" id="ARBA00022833"/>
    </source>
</evidence>
<dbReference type="InterPro" id="IPR050110">
    <property type="entry name" value="Glyoxalase_II_hydrolase"/>
</dbReference>
<dbReference type="Gene3D" id="3.60.15.10">
    <property type="entry name" value="Ribonuclease Z/Hydroxyacylglutathione hydrolase-like"/>
    <property type="match status" value="1"/>
</dbReference>
<dbReference type="UniPathway" id="UPA00619">
    <property type="reaction ID" value="UER00676"/>
</dbReference>
<feature type="domain" description="Metallo-beta-lactamase" evidence="8">
    <location>
        <begin position="11"/>
        <end position="168"/>
    </location>
</feature>
<dbReference type="AlphaFoldDB" id="A0A2W5H9X1"/>
<dbReference type="GO" id="GO:0046872">
    <property type="term" value="F:metal ion binding"/>
    <property type="evidence" value="ECO:0007669"/>
    <property type="project" value="UniProtKB-KW"/>
</dbReference>
<sequence length="238" mass="27086">MTIHIIPTLQDNYTYIVEVDDRAIIVDCGEAGPVIDFIKKNNINPSHILCTHHHGDHVDGLAALKKKYPDMQIYAPEKDIYRIPLADHGLKPDETISIDGIEIKCIETPGHTKNHLCFYLPELKSVFSGDALFSLGCGRLFEGDYEDLFYSMQKLKDLPDDTMIYCGHEYTKANCRFSLSVEPDNFRLLKKMKQVEELRANGQPTIPVSLGEEKSTNLFLLADSIEKIAQLRQLRDQF</sequence>
<comment type="catalytic activity">
    <reaction evidence="1 7">
        <text>an S-(2-hydroxyacyl)glutathione + H2O = a 2-hydroxy carboxylate + glutathione + H(+)</text>
        <dbReference type="Rhea" id="RHEA:21864"/>
        <dbReference type="ChEBI" id="CHEBI:15377"/>
        <dbReference type="ChEBI" id="CHEBI:15378"/>
        <dbReference type="ChEBI" id="CHEBI:57925"/>
        <dbReference type="ChEBI" id="CHEBI:58896"/>
        <dbReference type="ChEBI" id="CHEBI:71261"/>
        <dbReference type="EC" id="3.1.2.6"/>
    </reaction>
</comment>
<dbReference type="CDD" id="cd07723">
    <property type="entry name" value="hydroxyacylglutathione_hydrolase_MBL-fold"/>
    <property type="match status" value="1"/>
</dbReference>
<keyword evidence="6 7" id="KW-0862">Zinc</keyword>
<feature type="binding site" evidence="7">
    <location>
        <position position="56"/>
    </location>
    <ligand>
        <name>Zn(2+)</name>
        <dbReference type="ChEBI" id="CHEBI:29105"/>
        <label>2</label>
    </ligand>
</feature>
<dbReference type="InterPro" id="IPR001279">
    <property type="entry name" value="Metallo-B-lactamas"/>
</dbReference>
<feature type="binding site" evidence="7">
    <location>
        <position position="111"/>
    </location>
    <ligand>
        <name>Zn(2+)</name>
        <dbReference type="ChEBI" id="CHEBI:29105"/>
        <label>1</label>
    </ligand>
</feature>
<dbReference type="Proteomes" id="UP000249739">
    <property type="component" value="Unassembled WGS sequence"/>
</dbReference>
<dbReference type="PIRSF" id="PIRSF005457">
    <property type="entry name" value="Glx"/>
    <property type="match status" value="1"/>
</dbReference>